<dbReference type="CTD" id="20320345"/>
<dbReference type="RefSeq" id="XP_009169620.1">
    <property type="nucleotide sequence ID" value="XM_009171356.1"/>
</dbReference>
<keyword evidence="2" id="KW-0732">Signal</keyword>
<evidence type="ECO:0008006" key="5">
    <source>
        <dbReference type="Google" id="ProtNLM"/>
    </source>
</evidence>
<evidence type="ECO:0000313" key="4">
    <source>
        <dbReference type="Proteomes" id="UP000054324"/>
    </source>
</evidence>
<dbReference type="EMBL" id="KL596742">
    <property type="protein sequence ID" value="KER26664.1"/>
    <property type="molecule type" value="Genomic_DNA"/>
</dbReference>
<name>A0A075AEF6_OPIVI</name>
<dbReference type="STRING" id="6198.A0A075AEF6"/>
<dbReference type="Proteomes" id="UP000054324">
    <property type="component" value="Unassembled WGS sequence"/>
</dbReference>
<dbReference type="GeneID" id="20320345"/>
<keyword evidence="4" id="KW-1185">Reference proteome</keyword>
<feature type="chain" id="PRO_5001704618" description="Trematode Eggshell Synthesis" evidence="2">
    <location>
        <begin position="18"/>
        <end position="246"/>
    </location>
</feature>
<proteinExistence type="predicted"/>
<accession>A0A075AEF6</accession>
<dbReference type="KEGG" id="ovi:T265_06163"/>
<organism evidence="3 4">
    <name type="scientific">Opisthorchis viverrini</name>
    <name type="common">Southeast Asian liver fluke</name>
    <dbReference type="NCBI Taxonomy" id="6198"/>
    <lineage>
        <taxon>Eukaryota</taxon>
        <taxon>Metazoa</taxon>
        <taxon>Spiralia</taxon>
        <taxon>Lophotrochozoa</taxon>
        <taxon>Platyhelminthes</taxon>
        <taxon>Trematoda</taxon>
        <taxon>Digenea</taxon>
        <taxon>Opisthorchiida</taxon>
        <taxon>Opisthorchiata</taxon>
        <taxon>Opisthorchiidae</taxon>
        <taxon>Opisthorchis</taxon>
    </lineage>
</organism>
<reference evidence="3 4" key="1">
    <citation type="submission" date="2013-11" db="EMBL/GenBank/DDBJ databases">
        <title>Opisthorchis viverrini - life in the bile duct.</title>
        <authorList>
            <person name="Young N.D."/>
            <person name="Nagarajan N."/>
            <person name="Lin S.J."/>
            <person name="Korhonen P.K."/>
            <person name="Jex A.R."/>
            <person name="Hall R.S."/>
            <person name="Safavi-Hemami H."/>
            <person name="Kaewkong W."/>
            <person name="Bertrand D."/>
            <person name="Gao S."/>
            <person name="Seet Q."/>
            <person name="Wongkham S."/>
            <person name="Teh B.T."/>
            <person name="Wongkham C."/>
            <person name="Intapan P.M."/>
            <person name="Maleewong W."/>
            <person name="Yang X."/>
            <person name="Hu M."/>
            <person name="Wang Z."/>
            <person name="Hofmann A."/>
            <person name="Sternberg P.W."/>
            <person name="Tan P."/>
            <person name="Wang J."/>
            <person name="Gasser R.B."/>
        </authorList>
    </citation>
    <scope>NUCLEOTIDE SEQUENCE [LARGE SCALE GENOMIC DNA]</scope>
</reference>
<feature type="region of interest" description="Disordered" evidence="1">
    <location>
        <begin position="191"/>
        <end position="213"/>
    </location>
</feature>
<dbReference type="OrthoDB" id="6243337at2759"/>
<dbReference type="InterPro" id="IPR012615">
    <property type="entry name" value="TES"/>
</dbReference>
<evidence type="ECO:0000256" key="1">
    <source>
        <dbReference type="SAM" id="MobiDB-lite"/>
    </source>
</evidence>
<protein>
    <recommendedName>
        <fullName evidence="5">Trematode Eggshell Synthesis</fullName>
    </recommendedName>
</protein>
<dbReference type="Pfam" id="PF08034">
    <property type="entry name" value="TES"/>
    <property type="match status" value="1"/>
</dbReference>
<gene>
    <name evidence="3" type="ORF">T265_06163</name>
</gene>
<evidence type="ECO:0000256" key="2">
    <source>
        <dbReference type="SAM" id="SignalP"/>
    </source>
</evidence>
<sequence>MKLVAILLVVLLPAVLGDGYYGPHSRGHGRFYRGAYGDHTGGQTAASEYDLRGRLSQRGESSYSGEWDAHAREDDKDFYEMGGRYAVYGKASDDTDYGLNAYLKAKGRFYGHGNEEQGSKFEQFTKFRRGGGHDSYGKKKHYNDYDSYGQMKKYGNRDVSSKFELYGKLKAKGKFDAYGKSDVASEFDKYGKYGQSGSSKDYADRDSYGKLSGYGKYKAYGKLSGYGSKDDYSKYGRHADYDELGY</sequence>
<dbReference type="AlphaFoldDB" id="A0A075AEF6"/>
<feature type="signal peptide" evidence="2">
    <location>
        <begin position="1"/>
        <end position="17"/>
    </location>
</feature>
<evidence type="ECO:0000313" key="3">
    <source>
        <dbReference type="EMBL" id="KER26664.1"/>
    </source>
</evidence>